<dbReference type="InterPro" id="IPR011032">
    <property type="entry name" value="GroES-like_sf"/>
</dbReference>
<dbReference type="InterPro" id="IPR013154">
    <property type="entry name" value="ADH-like_N"/>
</dbReference>
<evidence type="ECO:0000313" key="5">
    <source>
        <dbReference type="Proteomes" id="UP000186955"/>
    </source>
</evidence>
<name>A0A1Q5UER2_9EURO</name>
<evidence type="ECO:0000256" key="1">
    <source>
        <dbReference type="ARBA" id="ARBA00008072"/>
    </source>
</evidence>
<gene>
    <name evidence="4" type="ORF">PENSUB_3772</name>
</gene>
<protein>
    <submittedName>
        <fullName evidence="4">Zinc-type alcohol dehydrogenase-like protein C2E1P3.01</fullName>
    </submittedName>
</protein>
<comment type="similarity">
    <text evidence="1">Belongs to the zinc-containing alcohol dehydrogenase family.</text>
</comment>
<dbReference type="SUPFAM" id="SSF50129">
    <property type="entry name" value="GroES-like"/>
    <property type="match status" value="1"/>
</dbReference>
<sequence>MATKLYNVGLNVDENLTFGVFRDENIPTPGDDELLIETLYSGANPADIKHSTHLGIYPTRLGYDFFGKVIKAPSGSAFHVGDSVAGYTPTGIGRPAKYGTHQSYLVCPEKMAFVVPENLPPDHAACLKVVAMTAADALYNLFKLPLPGKSTQGLPGNITGKPLLIWGASTSVGICAIQLAKASGVFPILVSASSERHALLSELGATYCFDYKSPSVIEDIKAVLKNWDFDGVPYAFDTVGSPSGVGSAQMVASCASDDAILVSVVVQKDRRFLMPLAVTDEDVTLRIPGVPHRITIPARKEDHQRALNALQWAVNNYGSQFRLVSVDVFKGRAEDALVELKILADKGRGFGKLAIMHPLQ</sequence>
<dbReference type="SUPFAM" id="SSF51735">
    <property type="entry name" value="NAD(P)-binding Rossmann-fold domains"/>
    <property type="match status" value="1"/>
</dbReference>
<dbReference type="Proteomes" id="UP000186955">
    <property type="component" value="Unassembled WGS sequence"/>
</dbReference>
<keyword evidence="5" id="KW-1185">Reference proteome</keyword>
<dbReference type="InterPro" id="IPR047122">
    <property type="entry name" value="Trans-enoyl_RdTase-like"/>
</dbReference>
<evidence type="ECO:0000256" key="2">
    <source>
        <dbReference type="ARBA" id="ARBA00023002"/>
    </source>
</evidence>
<dbReference type="PANTHER" id="PTHR45348">
    <property type="entry name" value="HYPOTHETICAL OXIDOREDUCTASE (EUROFUNG)"/>
    <property type="match status" value="1"/>
</dbReference>
<proteinExistence type="inferred from homology"/>
<dbReference type="Pfam" id="PF08240">
    <property type="entry name" value="ADH_N"/>
    <property type="match status" value="1"/>
</dbReference>
<dbReference type="Gene3D" id="3.40.50.720">
    <property type="entry name" value="NAD(P)-binding Rossmann-like Domain"/>
    <property type="match status" value="1"/>
</dbReference>
<dbReference type="SMART" id="SM00829">
    <property type="entry name" value="PKS_ER"/>
    <property type="match status" value="1"/>
</dbReference>
<dbReference type="STRING" id="1316194.A0A1Q5UER2"/>
<comment type="caution">
    <text evidence="4">The sequence shown here is derived from an EMBL/GenBank/DDBJ whole genome shotgun (WGS) entry which is preliminary data.</text>
</comment>
<organism evidence="4 5">
    <name type="scientific">Penicillium subrubescens</name>
    <dbReference type="NCBI Taxonomy" id="1316194"/>
    <lineage>
        <taxon>Eukaryota</taxon>
        <taxon>Fungi</taxon>
        <taxon>Dikarya</taxon>
        <taxon>Ascomycota</taxon>
        <taxon>Pezizomycotina</taxon>
        <taxon>Eurotiomycetes</taxon>
        <taxon>Eurotiomycetidae</taxon>
        <taxon>Eurotiales</taxon>
        <taxon>Aspergillaceae</taxon>
        <taxon>Penicillium</taxon>
    </lineage>
</organism>
<evidence type="ECO:0000313" key="4">
    <source>
        <dbReference type="EMBL" id="OKP10952.1"/>
    </source>
</evidence>
<evidence type="ECO:0000259" key="3">
    <source>
        <dbReference type="SMART" id="SM00829"/>
    </source>
</evidence>
<dbReference type="Gene3D" id="3.90.180.10">
    <property type="entry name" value="Medium-chain alcohol dehydrogenases, catalytic domain"/>
    <property type="match status" value="1"/>
</dbReference>
<dbReference type="Pfam" id="PF00107">
    <property type="entry name" value="ADH_zinc_N"/>
    <property type="match status" value="1"/>
</dbReference>
<dbReference type="InterPro" id="IPR036291">
    <property type="entry name" value="NAD(P)-bd_dom_sf"/>
</dbReference>
<dbReference type="CDD" id="cd08249">
    <property type="entry name" value="enoyl_reductase_like"/>
    <property type="match status" value="1"/>
</dbReference>
<accession>A0A1Q5UER2</accession>
<dbReference type="GO" id="GO:0016651">
    <property type="term" value="F:oxidoreductase activity, acting on NAD(P)H"/>
    <property type="evidence" value="ECO:0007669"/>
    <property type="project" value="InterPro"/>
</dbReference>
<dbReference type="PANTHER" id="PTHR45348:SF7">
    <property type="entry name" value="ZINC BINDING OXIDOREDUCTASE, PUTATIVE-RELATED"/>
    <property type="match status" value="1"/>
</dbReference>
<reference evidence="4 5" key="1">
    <citation type="submission" date="2016-10" db="EMBL/GenBank/DDBJ databases">
        <title>Genome sequence of the ascomycete fungus Penicillium subrubescens.</title>
        <authorList>
            <person name="De Vries R.P."/>
            <person name="Peng M."/>
            <person name="Dilokpimol A."/>
            <person name="Hilden K."/>
            <person name="Makela M.R."/>
            <person name="Grigoriev I."/>
            <person name="Riley R."/>
            <person name="Granchi Z."/>
        </authorList>
    </citation>
    <scope>NUCLEOTIDE SEQUENCE [LARGE SCALE GENOMIC DNA]</scope>
    <source>
        <strain evidence="4 5">CBS 132785</strain>
    </source>
</reference>
<keyword evidence="2" id="KW-0560">Oxidoreductase</keyword>
<dbReference type="AlphaFoldDB" id="A0A1Q5UER2"/>
<dbReference type="OrthoDB" id="10257049at2759"/>
<feature type="domain" description="Enoyl reductase (ER)" evidence="3">
    <location>
        <begin position="11"/>
        <end position="355"/>
    </location>
</feature>
<dbReference type="InterPro" id="IPR013149">
    <property type="entry name" value="ADH-like_C"/>
</dbReference>
<dbReference type="EMBL" id="MNBE01000310">
    <property type="protein sequence ID" value="OKP10952.1"/>
    <property type="molecule type" value="Genomic_DNA"/>
</dbReference>
<dbReference type="InterPro" id="IPR020843">
    <property type="entry name" value="ER"/>
</dbReference>